<gene>
    <name evidence="4" type="ORF">PQG83_10775</name>
</gene>
<organism evidence="4 5">
    <name type="scientific">Candidatus Nitrospira neomarina</name>
    <dbReference type="NCBI Taxonomy" id="3020899"/>
    <lineage>
        <taxon>Bacteria</taxon>
        <taxon>Pseudomonadati</taxon>
        <taxon>Nitrospirota</taxon>
        <taxon>Nitrospiria</taxon>
        <taxon>Nitrospirales</taxon>
        <taxon>Nitrospiraceae</taxon>
        <taxon>Nitrospira</taxon>
    </lineage>
</organism>
<dbReference type="InterPro" id="IPR000566">
    <property type="entry name" value="Lipocln_cytosolic_FA-bd_dom"/>
</dbReference>
<name>A0AA96GEA1_9BACT</name>
<dbReference type="InterPro" id="IPR012674">
    <property type="entry name" value="Calycin"/>
</dbReference>
<keyword evidence="5" id="KW-1185">Reference proteome</keyword>
<dbReference type="PIRSF" id="PIRSF036893">
    <property type="entry name" value="Lipocalin_ApoD"/>
    <property type="match status" value="1"/>
</dbReference>
<evidence type="ECO:0000259" key="3">
    <source>
        <dbReference type="Pfam" id="PF08212"/>
    </source>
</evidence>
<dbReference type="InterPro" id="IPR002446">
    <property type="entry name" value="Lipocalin_bac"/>
</dbReference>
<evidence type="ECO:0000313" key="4">
    <source>
        <dbReference type="EMBL" id="WNM60248.1"/>
    </source>
</evidence>
<dbReference type="Pfam" id="PF08212">
    <property type="entry name" value="Lipocalin_2"/>
    <property type="match status" value="1"/>
</dbReference>
<feature type="domain" description="Lipocalin/cytosolic fatty-acid binding" evidence="3">
    <location>
        <begin position="30"/>
        <end position="171"/>
    </location>
</feature>
<dbReference type="GO" id="GO:0006950">
    <property type="term" value="P:response to stress"/>
    <property type="evidence" value="ECO:0007669"/>
    <property type="project" value="UniProtKB-ARBA"/>
</dbReference>
<dbReference type="RefSeq" id="WP_312740737.1">
    <property type="nucleotide sequence ID" value="NZ_CP116968.1"/>
</dbReference>
<evidence type="ECO:0000256" key="2">
    <source>
        <dbReference type="PIRNR" id="PIRNR036893"/>
    </source>
</evidence>
<accession>A0AA96GEA1</accession>
<dbReference type="InterPro" id="IPR047202">
    <property type="entry name" value="Lipocalin_Blc-like_dom"/>
</dbReference>
<dbReference type="InterPro" id="IPR022271">
    <property type="entry name" value="Lipocalin_ApoD"/>
</dbReference>
<comment type="similarity">
    <text evidence="1 2">Belongs to the calycin superfamily. Lipocalin family.</text>
</comment>
<dbReference type="KEGG" id="nneo:PQG83_10775"/>
<evidence type="ECO:0000256" key="1">
    <source>
        <dbReference type="ARBA" id="ARBA00006889"/>
    </source>
</evidence>
<proteinExistence type="inferred from homology"/>
<dbReference type="SUPFAM" id="SSF50814">
    <property type="entry name" value="Lipocalins"/>
    <property type="match status" value="1"/>
</dbReference>
<evidence type="ECO:0000313" key="5">
    <source>
        <dbReference type="Proteomes" id="UP001302494"/>
    </source>
</evidence>
<dbReference type="PANTHER" id="PTHR10612:SF34">
    <property type="entry name" value="APOLIPOPROTEIN D"/>
    <property type="match status" value="1"/>
</dbReference>
<dbReference type="AlphaFoldDB" id="A0AA96GEA1"/>
<dbReference type="PROSITE" id="PS00213">
    <property type="entry name" value="LIPOCALIN"/>
    <property type="match status" value="1"/>
</dbReference>
<dbReference type="PANTHER" id="PTHR10612">
    <property type="entry name" value="APOLIPOPROTEIN D"/>
    <property type="match status" value="1"/>
</dbReference>
<dbReference type="Gene3D" id="2.40.128.20">
    <property type="match status" value="1"/>
</dbReference>
<dbReference type="InterPro" id="IPR022272">
    <property type="entry name" value="Lipocalin_CS"/>
</dbReference>
<dbReference type="Proteomes" id="UP001302494">
    <property type="component" value="Chromosome"/>
</dbReference>
<dbReference type="PRINTS" id="PR01171">
    <property type="entry name" value="BCTLIPOCALIN"/>
</dbReference>
<dbReference type="CDD" id="cd19438">
    <property type="entry name" value="lipocalin_Blc-like"/>
    <property type="match status" value="1"/>
</dbReference>
<reference evidence="4 5" key="1">
    <citation type="submission" date="2023-01" db="EMBL/GenBank/DDBJ databases">
        <title>Cultivation and genomic characterization of new, ubiquitous marine nitrite-oxidizing bacteria from the Nitrospirales.</title>
        <authorList>
            <person name="Mueller A.J."/>
            <person name="Daebeler A."/>
            <person name="Herbold C.W."/>
            <person name="Kirkegaard R.H."/>
            <person name="Daims H."/>
        </authorList>
    </citation>
    <scope>NUCLEOTIDE SEQUENCE [LARGE SCALE GENOMIC DNA]</scope>
    <source>
        <strain evidence="4 5">DK</strain>
    </source>
</reference>
<protein>
    <submittedName>
        <fullName evidence="4">Lipocalin family protein</fullName>
    </submittedName>
</protein>
<dbReference type="EMBL" id="CP116968">
    <property type="protein sequence ID" value="WNM60248.1"/>
    <property type="molecule type" value="Genomic_DNA"/>
</dbReference>
<sequence length="178" mass="20564">MNTSSFIALGLLGSLLGCSSPPPIQIASQVNLERFMGDWYVIANIPTFIETEAFNAVESYRLNDDGTIATTFTFRKGGFEGEKKMYRPTGFVVDQESNAVWDMQFLWPFKADYRIVYVNSDYSQTIIGRLKRDYVWIMARTPRLPEEDYQHLLKIIADQGYDLSKIQRVPQRWEVGRN</sequence>